<dbReference type="GO" id="GO:0003676">
    <property type="term" value="F:nucleic acid binding"/>
    <property type="evidence" value="ECO:0007669"/>
    <property type="project" value="InterPro"/>
</dbReference>
<feature type="domain" description="CCHC-type" evidence="6">
    <location>
        <begin position="80"/>
        <end position="93"/>
    </location>
</feature>
<dbReference type="HOGENOM" id="CLU_1312246_0_0_1"/>
<dbReference type="PANTHER" id="PTHR31437">
    <property type="entry name" value="SREK1IP1 FAMILY MEMBER"/>
    <property type="match status" value="1"/>
</dbReference>
<keyword evidence="9" id="KW-1185">Reference proteome</keyword>
<dbReference type="PaxDb" id="55529-EKX49360"/>
<feature type="compositionally biased region" description="Basic residues" evidence="5">
    <location>
        <begin position="184"/>
        <end position="210"/>
    </location>
</feature>
<organism evidence="7">
    <name type="scientific">Guillardia theta (strain CCMP2712)</name>
    <name type="common">Cryptophyte</name>
    <dbReference type="NCBI Taxonomy" id="905079"/>
    <lineage>
        <taxon>Eukaryota</taxon>
        <taxon>Cryptophyceae</taxon>
        <taxon>Pyrenomonadales</taxon>
        <taxon>Geminigeraceae</taxon>
        <taxon>Guillardia</taxon>
    </lineage>
</organism>
<evidence type="ECO:0000256" key="5">
    <source>
        <dbReference type="SAM" id="MobiDB-lite"/>
    </source>
</evidence>
<dbReference type="EMBL" id="JH992982">
    <property type="protein sequence ID" value="EKX49360.1"/>
    <property type="molecule type" value="Genomic_DNA"/>
</dbReference>
<dbReference type="eggNOG" id="KOG2985">
    <property type="taxonomic scope" value="Eukaryota"/>
</dbReference>
<evidence type="ECO:0000256" key="1">
    <source>
        <dbReference type="ARBA" id="ARBA00022723"/>
    </source>
</evidence>
<dbReference type="Proteomes" id="UP000011087">
    <property type="component" value="Unassembled WGS sequence"/>
</dbReference>
<dbReference type="InterPro" id="IPR001878">
    <property type="entry name" value="Znf_CCHC"/>
</dbReference>
<gene>
    <name evidence="7" type="ORF">GUITHDRAFT_151521</name>
</gene>
<reference evidence="7 9" key="1">
    <citation type="journal article" date="2012" name="Nature">
        <title>Algal genomes reveal evolutionary mosaicism and the fate of nucleomorphs.</title>
        <authorList>
            <consortium name="DOE Joint Genome Institute"/>
            <person name="Curtis B.A."/>
            <person name="Tanifuji G."/>
            <person name="Burki F."/>
            <person name="Gruber A."/>
            <person name="Irimia M."/>
            <person name="Maruyama S."/>
            <person name="Arias M.C."/>
            <person name="Ball S.G."/>
            <person name="Gile G.H."/>
            <person name="Hirakawa Y."/>
            <person name="Hopkins J.F."/>
            <person name="Kuo A."/>
            <person name="Rensing S.A."/>
            <person name="Schmutz J."/>
            <person name="Symeonidi A."/>
            <person name="Elias M."/>
            <person name="Eveleigh R.J."/>
            <person name="Herman E.K."/>
            <person name="Klute M.J."/>
            <person name="Nakayama T."/>
            <person name="Obornik M."/>
            <person name="Reyes-Prieto A."/>
            <person name="Armbrust E.V."/>
            <person name="Aves S.J."/>
            <person name="Beiko R.G."/>
            <person name="Coutinho P."/>
            <person name="Dacks J.B."/>
            <person name="Durnford D.G."/>
            <person name="Fast N.M."/>
            <person name="Green B.R."/>
            <person name="Grisdale C.J."/>
            <person name="Hempel F."/>
            <person name="Henrissat B."/>
            <person name="Hoppner M.P."/>
            <person name="Ishida K."/>
            <person name="Kim E."/>
            <person name="Koreny L."/>
            <person name="Kroth P.G."/>
            <person name="Liu Y."/>
            <person name="Malik S.B."/>
            <person name="Maier U.G."/>
            <person name="McRose D."/>
            <person name="Mock T."/>
            <person name="Neilson J.A."/>
            <person name="Onodera N.T."/>
            <person name="Poole A.M."/>
            <person name="Pritham E.J."/>
            <person name="Richards T.A."/>
            <person name="Rocap G."/>
            <person name="Roy S.W."/>
            <person name="Sarai C."/>
            <person name="Schaack S."/>
            <person name="Shirato S."/>
            <person name="Slamovits C.H."/>
            <person name="Spencer D.F."/>
            <person name="Suzuki S."/>
            <person name="Worden A.Z."/>
            <person name="Zauner S."/>
            <person name="Barry K."/>
            <person name="Bell C."/>
            <person name="Bharti A.K."/>
            <person name="Crow J.A."/>
            <person name="Grimwood J."/>
            <person name="Kramer R."/>
            <person name="Lindquist E."/>
            <person name="Lucas S."/>
            <person name="Salamov A."/>
            <person name="McFadden G.I."/>
            <person name="Lane C.E."/>
            <person name="Keeling P.J."/>
            <person name="Gray M.W."/>
            <person name="Grigoriev I.V."/>
            <person name="Archibald J.M."/>
        </authorList>
    </citation>
    <scope>NUCLEOTIDE SEQUENCE</scope>
    <source>
        <strain evidence="7 9">CCMP2712</strain>
    </source>
</reference>
<dbReference type="PROSITE" id="PS50158">
    <property type="entry name" value="ZF_CCHC"/>
    <property type="match status" value="1"/>
</dbReference>
<keyword evidence="1" id="KW-0479">Metal-binding</keyword>
<reference evidence="9" key="2">
    <citation type="submission" date="2012-11" db="EMBL/GenBank/DDBJ databases">
        <authorList>
            <person name="Kuo A."/>
            <person name="Curtis B.A."/>
            <person name="Tanifuji G."/>
            <person name="Burki F."/>
            <person name="Gruber A."/>
            <person name="Irimia M."/>
            <person name="Maruyama S."/>
            <person name="Arias M.C."/>
            <person name="Ball S.G."/>
            <person name="Gile G.H."/>
            <person name="Hirakawa Y."/>
            <person name="Hopkins J.F."/>
            <person name="Rensing S.A."/>
            <person name="Schmutz J."/>
            <person name="Symeonidi A."/>
            <person name="Elias M."/>
            <person name="Eveleigh R.J."/>
            <person name="Herman E.K."/>
            <person name="Klute M.J."/>
            <person name="Nakayama T."/>
            <person name="Obornik M."/>
            <person name="Reyes-Prieto A."/>
            <person name="Armbrust E.V."/>
            <person name="Aves S.J."/>
            <person name="Beiko R.G."/>
            <person name="Coutinho P."/>
            <person name="Dacks J.B."/>
            <person name="Durnford D.G."/>
            <person name="Fast N.M."/>
            <person name="Green B.R."/>
            <person name="Grisdale C."/>
            <person name="Hempe F."/>
            <person name="Henrissat B."/>
            <person name="Hoppner M.P."/>
            <person name="Ishida K.-I."/>
            <person name="Kim E."/>
            <person name="Koreny L."/>
            <person name="Kroth P.G."/>
            <person name="Liu Y."/>
            <person name="Malik S.-B."/>
            <person name="Maier U.G."/>
            <person name="McRose D."/>
            <person name="Mock T."/>
            <person name="Neilson J.A."/>
            <person name="Onodera N.T."/>
            <person name="Poole A.M."/>
            <person name="Pritham E.J."/>
            <person name="Richards T.A."/>
            <person name="Rocap G."/>
            <person name="Roy S.W."/>
            <person name="Sarai C."/>
            <person name="Schaack S."/>
            <person name="Shirato S."/>
            <person name="Slamovits C.H."/>
            <person name="Spencer D.F."/>
            <person name="Suzuki S."/>
            <person name="Worden A.Z."/>
            <person name="Zauner S."/>
            <person name="Barry K."/>
            <person name="Bell C."/>
            <person name="Bharti A.K."/>
            <person name="Crow J.A."/>
            <person name="Grimwood J."/>
            <person name="Kramer R."/>
            <person name="Lindquist E."/>
            <person name="Lucas S."/>
            <person name="Salamov A."/>
            <person name="McFadden G.I."/>
            <person name="Lane C.E."/>
            <person name="Keeling P.J."/>
            <person name="Gray M.W."/>
            <person name="Grigoriev I.V."/>
            <person name="Archibald J.M."/>
        </authorList>
    </citation>
    <scope>NUCLEOTIDE SEQUENCE</scope>
    <source>
        <strain evidence="9">CCMP2712</strain>
    </source>
</reference>
<dbReference type="OrthoDB" id="31154at2759"/>
<dbReference type="OMA" id="KHHKKRQ"/>
<sequence>MPASAPRIKMPANNRMHSSAALRTTDMWSNVIGNDFGKANDAGAVAGSSSGQNAYEMSQNLMTLAKLSGAAKGGANRGACKKCGEIGHLAFQCFNMLTGKKEQAGDVSSTSSDDDDESEEDRRSVSTVSSTSSEERSPRRKSRQQHERSELPHKRDREHWRDRDHRDRSRSPKRSKSEKSEKKKKDKKSKDKKKKDKKKSHKKDKKRRKD</sequence>
<protein>
    <recommendedName>
        <fullName evidence="6">CCHC-type domain-containing protein</fullName>
    </recommendedName>
</protein>
<dbReference type="GO" id="GO:0008270">
    <property type="term" value="F:zinc ion binding"/>
    <property type="evidence" value="ECO:0007669"/>
    <property type="project" value="UniProtKB-KW"/>
</dbReference>
<reference evidence="8" key="3">
    <citation type="submission" date="2015-06" db="UniProtKB">
        <authorList>
            <consortium name="EnsemblProtists"/>
        </authorList>
    </citation>
    <scope>IDENTIFICATION</scope>
</reference>
<evidence type="ECO:0000313" key="7">
    <source>
        <dbReference type="EMBL" id="EKX49360.1"/>
    </source>
</evidence>
<dbReference type="SUPFAM" id="SSF57756">
    <property type="entry name" value="Retrovirus zinc finger-like domains"/>
    <property type="match status" value="1"/>
</dbReference>
<dbReference type="GeneID" id="17306002"/>
<dbReference type="InterPro" id="IPR036875">
    <property type="entry name" value="Znf_CCHC_sf"/>
</dbReference>
<dbReference type="EnsemblProtists" id="EKX49360">
    <property type="protein sequence ID" value="EKX49360"/>
    <property type="gene ID" value="GUITHDRAFT_151521"/>
</dbReference>
<keyword evidence="3" id="KW-0862">Zinc</keyword>
<feature type="region of interest" description="Disordered" evidence="5">
    <location>
        <begin position="101"/>
        <end position="210"/>
    </location>
</feature>
<evidence type="ECO:0000256" key="3">
    <source>
        <dbReference type="ARBA" id="ARBA00022833"/>
    </source>
</evidence>
<name>L1JMF1_GUITC</name>
<accession>L1JMF1</accession>
<dbReference type="STRING" id="905079.L1JMF1"/>
<dbReference type="Pfam" id="PF00098">
    <property type="entry name" value="zf-CCHC"/>
    <property type="match status" value="1"/>
</dbReference>
<dbReference type="KEGG" id="gtt:GUITHDRAFT_151521"/>
<evidence type="ECO:0000313" key="8">
    <source>
        <dbReference type="EnsemblProtists" id="EKX49360"/>
    </source>
</evidence>
<dbReference type="AlphaFoldDB" id="L1JMF1"/>
<dbReference type="PANTHER" id="PTHR31437:SF1">
    <property type="entry name" value="PROTEIN SREK1IP1"/>
    <property type="match status" value="1"/>
</dbReference>
<dbReference type="RefSeq" id="XP_005836340.1">
    <property type="nucleotide sequence ID" value="XM_005836283.1"/>
</dbReference>
<feature type="compositionally biased region" description="Basic and acidic residues" evidence="5">
    <location>
        <begin position="144"/>
        <end position="183"/>
    </location>
</feature>
<proteinExistence type="predicted"/>
<evidence type="ECO:0000259" key="6">
    <source>
        <dbReference type="PROSITE" id="PS50158"/>
    </source>
</evidence>
<evidence type="ECO:0000256" key="2">
    <source>
        <dbReference type="ARBA" id="ARBA00022771"/>
    </source>
</evidence>
<keyword evidence="2 4" id="KW-0863">Zinc-finger</keyword>
<evidence type="ECO:0000256" key="4">
    <source>
        <dbReference type="PROSITE-ProRule" id="PRU00047"/>
    </source>
</evidence>
<evidence type="ECO:0000313" key="9">
    <source>
        <dbReference type="Proteomes" id="UP000011087"/>
    </source>
</evidence>